<comment type="caution">
    <text evidence="6">The sequence shown here is derived from an EMBL/GenBank/DDBJ whole genome shotgun (WGS) entry which is preliminary data.</text>
</comment>
<dbReference type="Gene3D" id="3.40.109.10">
    <property type="entry name" value="NADH Oxidase"/>
    <property type="match status" value="1"/>
</dbReference>
<gene>
    <name evidence="6" type="ORF">G3M99_11040</name>
</gene>
<evidence type="ECO:0000256" key="4">
    <source>
        <dbReference type="ARBA" id="ARBA00023002"/>
    </source>
</evidence>
<dbReference type="EMBL" id="JAAGPU010000019">
    <property type="protein sequence ID" value="NEU05379.1"/>
    <property type="molecule type" value="Genomic_DNA"/>
</dbReference>
<keyword evidence="2" id="KW-0285">Flavoprotein</keyword>
<feature type="domain" description="Nitroreductase" evidence="5">
    <location>
        <begin position="10"/>
        <end position="156"/>
    </location>
</feature>
<dbReference type="PANTHER" id="PTHR43425">
    <property type="entry name" value="OXYGEN-INSENSITIVE NADPH NITROREDUCTASE"/>
    <property type="match status" value="1"/>
</dbReference>
<dbReference type="RefSeq" id="WP_199870214.1">
    <property type="nucleotide sequence ID" value="NZ_JAAGPU010000019.1"/>
</dbReference>
<organism evidence="6 7">
    <name type="scientific">Clostridium senegalense</name>
    <dbReference type="NCBI Taxonomy" id="1465809"/>
    <lineage>
        <taxon>Bacteria</taxon>
        <taxon>Bacillati</taxon>
        <taxon>Bacillota</taxon>
        <taxon>Clostridia</taxon>
        <taxon>Eubacteriales</taxon>
        <taxon>Clostridiaceae</taxon>
        <taxon>Clostridium</taxon>
    </lineage>
</organism>
<dbReference type="InterPro" id="IPR029479">
    <property type="entry name" value="Nitroreductase"/>
</dbReference>
<dbReference type="PANTHER" id="PTHR43425:SF2">
    <property type="entry name" value="OXYGEN-INSENSITIVE NADPH NITROREDUCTASE"/>
    <property type="match status" value="1"/>
</dbReference>
<keyword evidence="3" id="KW-0288">FMN</keyword>
<dbReference type="InterPro" id="IPR000415">
    <property type="entry name" value="Nitroreductase-like"/>
</dbReference>
<evidence type="ECO:0000259" key="5">
    <source>
        <dbReference type="Pfam" id="PF00881"/>
    </source>
</evidence>
<dbReference type="GO" id="GO:0016491">
    <property type="term" value="F:oxidoreductase activity"/>
    <property type="evidence" value="ECO:0007669"/>
    <property type="project" value="UniProtKB-KW"/>
</dbReference>
<evidence type="ECO:0000313" key="7">
    <source>
        <dbReference type="Proteomes" id="UP000481872"/>
    </source>
</evidence>
<reference evidence="6 7" key="1">
    <citation type="submission" date="2020-02" db="EMBL/GenBank/DDBJ databases">
        <title>Genome assembly of a novel Clostridium senegalense strain.</title>
        <authorList>
            <person name="Gupta T.B."/>
            <person name="Jauregui R."/>
            <person name="Maclean P."/>
            <person name="Nawarathana A."/>
            <person name="Brightwell G."/>
        </authorList>
    </citation>
    <scope>NUCLEOTIDE SEQUENCE [LARGE SCALE GENOMIC DNA]</scope>
    <source>
        <strain evidence="6 7">AGRFS4</strain>
    </source>
</reference>
<name>A0A6M0H442_9CLOT</name>
<evidence type="ECO:0000313" key="6">
    <source>
        <dbReference type="EMBL" id="NEU05379.1"/>
    </source>
</evidence>
<evidence type="ECO:0000256" key="3">
    <source>
        <dbReference type="ARBA" id="ARBA00022643"/>
    </source>
</evidence>
<evidence type="ECO:0000256" key="1">
    <source>
        <dbReference type="ARBA" id="ARBA00008366"/>
    </source>
</evidence>
<sequence length="249" mass="28445">MSNAVIENLKNHRSIRSFLDKKVEDNIIEEIIDAGIRAATGGNLQSYSFVVINDKNKLNQLGVYNTPLVIIALADQFRTSKWFKVDKVVDNCWVNSLQGFYIAIWDALIALQNIGIAAESLGLGACYYGDITSINVKNVINNPEYTFPAGMICLGYPNNNGKLSDRLPKEAIIHYNTYKEPTEEEIIEWYKEKETLFLMKNSKENLESFKLKNIYNLGQAYAYNKFKKDELDKLGYGIRQNLKESKFDL</sequence>
<proteinExistence type="inferred from homology"/>
<accession>A0A6M0H442</accession>
<dbReference type="Proteomes" id="UP000481872">
    <property type="component" value="Unassembled WGS sequence"/>
</dbReference>
<dbReference type="SUPFAM" id="SSF55469">
    <property type="entry name" value="FMN-dependent nitroreductase-like"/>
    <property type="match status" value="1"/>
</dbReference>
<keyword evidence="4" id="KW-0560">Oxidoreductase</keyword>
<protein>
    <recommendedName>
        <fullName evidence="5">Nitroreductase domain-containing protein</fullName>
    </recommendedName>
</protein>
<dbReference type="AlphaFoldDB" id="A0A6M0H442"/>
<keyword evidence="7" id="KW-1185">Reference proteome</keyword>
<dbReference type="InterPro" id="IPR016446">
    <property type="entry name" value="Flavin_OxRdtase_Frp"/>
</dbReference>
<dbReference type="Pfam" id="PF00881">
    <property type="entry name" value="Nitroreductase"/>
    <property type="match status" value="1"/>
</dbReference>
<evidence type="ECO:0000256" key="2">
    <source>
        <dbReference type="ARBA" id="ARBA00022630"/>
    </source>
</evidence>
<comment type="similarity">
    <text evidence="1">Belongs to the flavin oxidoreductase frp family.</text>
</comment>